<evidence type="ECO:0000256" key="10">
    <source>
        <dbReference type="PROSITE-ProRule" id="PRU01360"/>
    </source>
</evidence>
<evidence type="ECO:0000256" key="7">
    <source>
        <dbReference type="ARBA" id="ARBA00023136"/>
    </source>
</evidence>
<dbReference type="Gene3D" id="2.170.130.10">
    <property type="entry name" value="TonB-dependent receptor, plug domain"/>
    <property type="match status" value="1"/>
</dbReference>
<comment type="subcellular location">
    <subcellularLocation>
        <location evidence="1 10">Cell outer membrane</location>
        <topology evidence="1 10">Multi-pass membrane protein</topology>
    </subcellularLocation>
</comment>
<organism evidence="14 15">
    <name type="scientific">Cyclobacterium jeungdonense</name>
    <dbReference type="NCBI Taxonomy" id="708087"/>
    <lineage>
        <taxon>Bacteria</taxon>
        <taxon>Pseudomonadati</taxon>
        <taxon>Bacteroidota</taxon>
        <taxon>Cytophagia</taxon>
        <taxon>Cytophagales</taxon>
        <taxon>Cyclobacteriaceae</taxon>
        <taxon>Cyclobacterium</taxon>
    </lineage>
</organism>
<evidence type="ECO:0000256" key="11">
    <source>
        <dbReference type="RuleBase" id="RU003357"/>
    </source>
</evidence>
<dbReference type="Pfam" id="PF00593">
    <property type="entry name" value="TonB_dep_Rec_b-barrel"/>
    <property type="match status" value="1"/>
</dbReference>
<dbReference type="PROSITE" id="PS52016">
    <property type="entry name" value="TONB_DEPENDENT_REC_3"/>
    <property type="match status" value="1"/>
</dbReference>
<dbReference type="Gene3D" id="2.40.170.20">
    <property type="entry name" value="TonB-dependent receptor, beta-barrel domain"/>
    <property type="match status" value="1"/>
</dbReference>
<keyword evidence="5" id="KW-0732">Signal</keyword>
<evidence type="ECO:0000256" key="8">
    <source>
        <dbReference type="ARBA" id="ARBA00023170"/>
    </source>
</evidence>
<sequence>MALERRYRWMNRLTLVSLILGTVFSWKSLQAQDSDSLSMALDQVVVTGTRAARAASEVSSSITIIDKEQLAQSTHVNVLPSLVRHVPGLLLNDRSTLGYGVGPGSGGNISIRGISGSPNNRILVLIDGQPQYMGIFSHPIADSFHSTDIERVEVIRGASSVLYGSNAMGGAINFITAKTDRQGWSGKVDAAAGSFGTHSLSGKVGYQTKNWESVLSLNRSKTDGYRKDASDGFENTAIFYKLSHQIDSNLKVSGDFQLSDASYEHPGTLEAPLLDDKRTYFRGRAALGLTNEGEKVSGATLFFHNFGDHRFTSGFESSDFNQGIAAYQNLKLIPGQTITLGIDFNRFGGEASNESIPPPVAVGLNESQEVHQTEVYMQWQQTLWEKLHLNTGVREVYNSQFGRTTVPGFGLSFEMDSQHVFKLSSSKAFRSPSVVDLFLFPPSNIELQPESMWNHELAFLRRSPDGLWDMELVVYYAKGDNLIQLDAAQAPPRNRNTGTFKNKGLEAQISFRQDAFPGFIFSYNFADVSENVLFAPEHYLKLQMDAQVGRFQVMPFAQQVFGLNTSLNSETESVDYTLLNVQLNYQMMENLRAHVQANNLLDSEYQLENGYPMPGINLSAGINFQF</sequence>
<feature type="domain" description="TonB-dependent receptor-like beta-barrel" evidence="12">
    <location>
        <begin position="215"/>
        <end position="600"/>
    </location>
</feature>
<keyword evidence="9 10" id="KW-0998">Cell outer membrane</keyword>
<keyword evidence="2 10" id="KW-0813">Transport</keyword>
<dbReference type="EMBL" id="JAUFQS010000047">
    <property type="protein sequence ID" value="MDN3690400.1"/>
    <property type="molecule type" value="Genomic_DNA"/>
</dbReference>
<dbReference type="PANTHER" id="PTHR30069:SF29">
    <property type="entry name" value="HEMOGLOBIN AND HEMOGLOBIN-HAPTOGLOBIN-BINDING PROTEIN 1-RELATED"/>
    <property type="match status" value="1"/>
</dbReference>
<dbReference type="InterPro" id="IPR039426">
    <property type="entry name" value="TonB-dep_rcpt-like"/>
</dbReference>
<accession>A0ABT8CC59</accession>
<keyword evidence="7 10" id="KW-0472">Membrane</keyword>
<dbReference type="Proteomes" id="UP001236663">
    <property type="component" value="Unassembled WGS sequence"/>
</dbReference>
<dbReference type="SUPFAM" id="SSF56935">
    <property type="entry name" value="Porins"/>
    <property type="match status" value="1"/>
</dbReference>
<name>A0ABT8CC59_9BACT</name>
<evidence type="ECO:0000259" key="13">
    <source>
        <dbReference type="Pfam" id="PF07715"/>
    </source>
</evidence>
<dbReference type="Pfam" id="PF07715">
    <property type="entry name" value="Plug"/>
    <property type="match status" value="1"/>
</dbReference>
<proteinExistence type="inferred from homology"/>
<dbReference type="PANTHER" id="PTHR30069">
    <property type="entry name" value="TONB-DEPENDENT OUTER MEMBRANE RECEPTOR"/>
    <property type="match status" value="1"/>
</dbReference>
<feature type="domain" description="TonB-dependent receptor plug" evidence="13">
    <location>
        <begin position="56"/>
        <end position="171"/>
    </location>
</feature>
<keyword evidence="3 10" id="KW-1134">Transmembrane beta strand</keyword>
<evidence type="ECO:0000313" key="14">
    <source>
        <dbReference type="EMBL" id="MDN3690400.1"/>
    </source>
</evidence>
<evidence type="ECO:0000259" key="12">
    <source>
        <dbReference type="Pfam" id="PF00593"/>
    </source>
</evidence>
<evidence type="ECO:0000256" key="9">
    <source>
        <dbReference type="ARBA" id="ARBA00023237"/>
    </source>
</evidence>
<evidence type="ECO:0000313" key="15">
    <source>
        <dbReference type="Proteomes" id="UP001236663"/>
    </source>
</evidence>
<comment type="similarity">
    <text evidence="10 11">Belongs to the TonB-dependent receptor family.</text>
</comment>
<evidence type="ECO:0000256" key="2">
    <source>
        <dbReference type="ARBA" id="ARBA00022448"/>
    </source>
</evidence>
<keyword evidence="4 10" id="KW-0812">Transmembrane</keyword>
<evidence type="ECO:0000256" key="3">
    <source>
        <dbReference type="ARBA" id="ARBA00022452"/>
    </source>
</evidence>
<keyword evidence="6 11" id="KW-0798">TonB box</keyword>
<keyword evidence="15" id="KW-1185">Reference proteome</keyword>
<evidence type="ECO:0000256" key="1">
    <source>
        <dbReference type="ARBA" id="ARBA00004571"/>
    </source>
</evidence>
<gene>
    <name evidence="14" type="ORF">QWZ15_21450</name>
</gene>
<keyword evidence="8 14" id="KW-0675">Receptor</keyword>
<evidence type="ECO:0000256" key="5">
    <source>
        <dbReference type="ARBA" id="ARBA00022729"/>
    </source>
</evidence>
<evidence type="ECO:0000256" key="6">
    <source>
        <dbReference type="ARBA" id="ARBA00023077"/>
    </source>
</evidence>
<protein>
    <submittedName>
        <fullName evidence="14">TonB-dependent receptor</fullName>
    </submittedName>
</protein>
<evidence type="ECO:0000256" key="4">
    <source>
        <dbReference type="ARBA" id="ARBA00022692"/>
    </source>
</evidence>
<reference evidence="15" key="1">
    <citation type="journal article" date="2019" name="Int. J. Syst. Evol. Microbiol.">
        <title>The Global Catalogue of Microorganisms (GCM) 10K type strain sequencing project: providing services to taxonomists for standard genome sequencing and annotation.</title>
        <authorList>
            <consortium name="The Broad Institute Genomics Platform"/>
            <consortium name="The Broad Institute Genome Sequencing Center for Infectious Disease"/>
            <person name="Wu L."/>
            <person name="Ma J."/>
        </authorList>
    </citation>
    <scope>NUCLEOTIDE SEQUENCE [LARGE SCALE GENOMIC DNA]</scope>
    <source>
        <strain evidence="15">CECT 7706</strain>
    </source>
</reference>
<dbReference type="InterPro" id="IPR036942">
    <property type="entry name" value="Beta-barrel_TonB_sf"/>
</dbReference>
<dbReference type="RefSeq" id="WP_240459155.1">
    <property type="nucleotide sequence ID" value="NZ_JAUFQS010000047.1"/>
</dbReference>
<dbReference type="InterPro" id="IPR012910">
    <property type="entry name" value="Plug_dom"/>
</dbReference>
<dbReference type="InterPro" id="IPR037066">
    <property type="entry name" value="Plug_dom_sf"/>
</dbReference>
<dbReference type="InterPro" id="IPR000531">
    <property type="entry name" value="Beta-barrel_TonB"/>
</dbReference>
<comment type="caution">
    <text evidence="14">The sequence shown here is derived from an EMBL/GenBank/DDBJ whole genome shotgun (WGS) entry which is preliminary data.</text>
</comment>